<dbReference type="GO" id="GO:0035251">
    <property type="term" value="F:UDP-glucosyltransferase activity"/>
    <property type="evidence" value="ECO:0000318"/>
    <property type="project" value="GO_Central"/>
</dbReference>
<sequence>MDTRERSIRVLMLPWLAHGHISPFLELAKSLAARNFVTYICSSPVNLASIRETLSPKHSISIKLVDLHIPATADLPPHRHTTNGLPPHLMPSLKRALDKARPAFSTLLKTLKPDLVVYDFLQPWAPEEAALQDIPAVLFFTTGAATTSLLLYHWFREPGSEYNYPFPGIYFRENEFGIYSRMIHSAGGETNDDDRVRDCVKRSSDVVLIKTFGDLEGKYVDYLSQLCRKKFVPAGHLVNQDINNMKKDDSLIEWLDEKERRSTVFASFGTEYFLSENEVEEIACGLEMSGVNFIWVVRFPAGEGRSRIEIEEKLPVGFLERVGGRGVVVEGWAPQRRILSHPSVGGFLSHCGWSSVMEGVYSGVPIVAAPMHLDQPLNARLVVEAGLGEEVVRSGEGRLDREEVARVVRKVVVERSGEELRRRVVEFGERMREKVEEIDGVVEEMVRLCKRENSMARLKELMIMNSSNGGSERTLSENT</sequence>
<dbReference type="FunFam" id="3.40.50.2000:FF:000060">
    <property type="entry name" value="Glycosyltransferase"/>
    <property type="match status" value="1"/>
</dbReference>
<dbReference type="GO" id="GO:0016138">
    <property type="term" value="P:glycoside biosynthetic process"/>
    <property type="evidence" value="ECO:0007669"/>
    <property type="project" value="UniProtKB-ARBA"/>
</dbReference>
<evidence type="ECO:0000256" key="3">
    <source>
        <dbReference type="ARBA" id="ARBA00022679"/>
    </source>
</evidence>
<proteinExistence type="inferred from homology"/>
<organism evidence="7 8">
    <name type="scientific">Erythranthe guttata</name>
    <name type="common">Yellow monkey flower</name>
    <name type="synonym">Mimulus guttatus</name>
    <dbReference type="NCBI Taxonomy" id="4155"/>
    <lineage>
        <taxon>Eukaryota</taxon>
        <taxon>Viridiplantae</taxon>
        <taxon>Streptophyta</taxon>
        <taxon>Embryophyta</taxon>
        <taxon>Tracheophyta</taxon>
        <taxon>Spermatophyta</taxon>
        <taxon>Magnoliopsida</taxon>
        <taxon>eudicotyledons</taxon>
        <taxon>Gunneridae</taxon>
        <taxon>Pentapetalae</taxon>
        <taxon>asterids</taxon>
        <taxon>lamiids</taxon>
        <taxon>Lamiales</taxon>
        <taxon>Phrymaceae</taxon>
        <taxon>Erythranthe</taxon>
    </lineage>
</organism>
<dbReference type="PROSITE" id="PS00375">
    <property type="entry name" value="UDPGT"/>
    <property type="match status" value="1"/>
</dbReference>
<keyword evidence="3 4" id="KW-0808">Transferase</keyword>
<protein>
    <recommendedName>
        <fullName evidence="5">Glycosyltransferase</fullName>
        <ecNumber evidence="5">2.4.1.-</ecNumber>
    </recommendedName>
</protein>
<evidence type="ECO:0000256" key="1">
    <source>
        <dbReference type="ARBA" id="ARBA00009995"/>
    </source>
</evidence>
<evidence type="ECO:0000256" key="2">
    <source>
        <dbReference type="ARBA" id="ARBA00022676"/>
    </source>
</evidence>
<feature type="domain" description="Glycosyltransferase N-terminal" evidence="6">
    <location>
        <begin position="7"/>
        <end position="148"/>
    </location>
</feature>
<dbReference type="eggNOG" id="KOG1192">
    <property type="taxonomic scope" value="Eukaryota"/>
</dbReference>
<dbReference type="EMBL" id="KI632289">
    <property type="protein sequence ID" value="EYU19795.1"/>
    <property type="molecule type" value="Genomic_DNA"/>
</dbReference>
<dbReference type="AlphaFoldDB" id="A0A022PZW5"/>
<evidence type="ECO:0000313" key="8">
    <source>
        <dbReference type="Proteomes" id="UP000030748"/>
    </source>
</evidence>
<dbReference type="Gene3D" id="3.40.50.2000">
    <property type="entry name" value="Glycogen Phosphorylase B"/>
    <property type="match status" value="2"/>
</dbReference>
<dbReference type="PANTHER" id="PTHR48044:SF29">
    <property type="entry name" value="GLYCOSYLTRANSFERASE"/>
    <property type="match status" value="1"/>
</dbReference>
<comment type="similarity">
    <text evidence="1 4">Belongs to the UDP-glycosyltransferase family.</text>
</comment>
<dbReference type="Pfam" id="PF00201">
    <property type="entry name" value="UDPGT"/>
    <property type="match status" value="1"/>
</dbReference>
<dbReference type="STRING" id="4155.A0A022PZW5"/>
<gene>
    <name evidence="7" type="ORF">MIMGU_mgv1a019121mg</name>
</gene>
<name>A0A022PZW5_ERYGU</name>
<dbReference type="SUPFAM" id="SSF53756">
    <property type="entry name" value="UDP-Glycosyltransferase/glycogen phosphorylase"/>
    <property type="match status" value="1"/>
</dbReference>
<dbReference type="EC" id="2.4.1.-" evidence="5"/>
<dbReference type="Proteomes" id="UP000030748">
    <property type="component" value="Unassembled WGS sequence"/>
</dbReference>
<reference evidence="7 8" key="1">
    <citation type="journal article" date="2013" name="Proc. Natl. Acad. Sci. U.S.A.">
        <title>Fine-scale variation in meiotic recombination in Mimulus inferred from population shotgun sequencing.</title>
        <authorList>
            <person name="Hellsten U."/>
            <person name="Wright K.M."/>
            <person name="Jenkins J."/>
            <person name="Shu S."/>
            <person name="Yuan Y."/>
            <person name="Wessler S.R."/>
            <person name="Schmutz J."/>
            <person name="Willis J.H."/>
            <person name="Rokhsar D.S."/>
        </authorList>
    </citation>
    <scope>NUCLEOTIDE SEQUENCE [LARGE SCALE GENOMIC DNA]</scope>
    <source>
        <strain evidence="8">cv. DUN x IM62</strain>
    </source>
</reference>
<dbReference type="CDD" id="cd03784">
    <property type="entry name" value="GT1_Gtf-like"/>
    <property type="match status" value="1"/>
</dbReference>
<dbReference type="InterPro" id="IPR035595">
    <property type="entry name" value="UDP_glycos_trans_CS"/>
</dbReference>
<keyword evidence="2 4" id="KW-0328">Glycosyltransferase</keyword>
<keyword evidence="8" id="KW-1185">Reference proteome</keyword>
<dbReference type="PANTHER" id="PTHR48044">
    <property type="entry name" value="GLYCOSYLTRANSFERASE"/>
    <property type="match status" value="1"/>
</dbReference>
<evidence type="ECO:0000259" key="6">
    <source>
        <dbReference type="Pfam" id="PF26168"/>
    </source>
</evidence>
<dbReference type="Pfam" id="PF26168">
    <property type="entry name" value="Glyco_transf_N"/>
    <property type="match status" value="1"/>
</dbReference>
<evidence type="ECO:0000313" key="7">
    <source>
        <dbReference type="EMBL" id="EYU19795.1"/>
    </source>
</evidence>
<dbReference type="InterPro" id="IPR002213">
    <property type="entry name" value="UDP_glucos_trans"/>
</dbReference>
<accession>A0A022PZW5</accession>
<dbReference type="InterPro" id="IPR058980">
    <property type="entry name" value="Glyco_transf_N"/>
</dbReference>
<evidence type="ECO:0000256" key="4">
    <source>
        <dbReference type="RuleBase" id="RU003718"/>
    </source>
</evidence>
<evidence type="ECO:0000256" key="5">
    <source>
        <dbReference type="RuleBase" id="RU362057"/>
    </source>
</evidence>